<dbReference type="AlphaFoldDB" id="A0A5J4UWC4"/>
<comment type="caution">
    <text evidence="2">The sequence shown here is derived from an EMBL/GenBank/DDBJ whole genome shotgun (WGS) entry which is preliminary data.</text>
</comment>
<dbReference type="EMBL" id="SNRW01012225">
    <property type="protein sequence ID" value="KAA6374105.1"/>
    <property type="molecule type" value="Genomic_DNA"/>
</dbReference>
<organism evidence="2 3">
    <name type="scientific">Streblomastix strix</name>
    <dbReference type="NCBI Taxonomy" id="222440"/>
    <lineage>
        <taxon>Eukaryota</taxon>
        <taxon>Metamonada</taxon>
        <taxon>Preaxostyla</taxon>
        <taxon>Oxymonadida</taxon>
        <taxon>Streblomastigidae</taxon>
        <taxon>Streblomastix</taxon>
    </lineage>
</organism>
<name>A0A5J4UWC4_9EUKA</name>
<protein>
    <recommendedName>
        <fullName evidence="4">DNA primase/polymerase bifunctional N-terminal domain-containing protein</fullName>
    </recommendedName>
</protein>
<gene>
    <name evidence="2" type="ORF">EZS28_030368</name>
</gene>
<evidence type="ECO:0000313" key="3">
    <source>
        <dbReference type="Proteomes" id="UP000324800"/>
    </source>
</evidence>
<proteinExistence type="predicted"/>
<evidence type="ECO:0000313" key="2">
    <source>
        <dbReference type="EMBL" id="KAA6374105.1"/>
    </source>
</evidence>
<accession>A0A5J4UWC4</accession>
<sequence>MATQEFSNDKSIPQTNVKCETLEKGSKRKYTRKSKADEKAKEMIDQLINEQTSEQIIEPTNRQIIEEKYDERISELRNQHGGSDKEQDERGYLVYRLEKNKEDNIFEEVMQPLVELYMQEKDSKIIIERVNEAMTNTVNYTKIGQQEGKKQQITGKLIDLSLMDEDNLCVIDIDIHKDKSLEEIDKIRQNLIDSLPPNVGLVKTAHGGLHIYCNRNFYLLPSNRNVKVAVPDSFDIDVFAQMTKYKIENGQETKEIVQNRVVAPNTVIRETKNNQRVTLKYEAINDWENASHLVSLREILDKWNIDIEMSYKDYAQQQHDRIYGVQINDDGAIEQMNDELAQACVDGLKNLEIHNYPQPINMEVSLLSVFCGLYGITNESIRSEGMNNIRKFNKLSANADKNYGQAQSNGERKPNPWILTKILRYHNKDYYEQIIKPLLKKNYDLKKQLKITNVLKSIEKYEIDLKDPFTLKDILDKASNGEYANQIELVAQDLQKILKVAPCQNGSCYIIKEYDCINDTNVIHYKNKQAIYNQLRAIRLWQDGKKNITVVDAFEEFQSLFYKIGIKFISKNPLIFNVFQGYKYKQVDEIDQSKIEQFLGLVKDTIAANDDRINEYLLNWFAYIVQNTGKKTETAVILQWLQGIGKNVYTNVLCEILAGYSAKNITDIDEFEGNFNSVIENKMLAEPNELKN</sequence>
<dbReference type="Proteomes" id="UP000324800">
    <property type="component" value="Unassembled WGS sequence"/>
</dbReference>
<reference evidence="2 3" key="1">
    <citation type="submission" date="2019-03" db="EMBL/GenBank/DDBJ databases">
        <title>Single cell metagenomics reveals metabolic interactions within the superorganism composed of flagellate Streblomastix strix and complex community of Bacteroidetes bacteria on its surface.</title>
        <authorList>
            <person name="Treitli S.C."/>
            <person name="Kolisko M."/>
            <person name="Husnik F."/>
            <person name="Keeling P."/>
            <person name="Hampl V."/>
        </authorList>
    </citation>
    <scope>NUCLEOTIDE SEQUENCE [LARGE SCALE GENOMIC DNA]</scope>
    <source>
        <strain evidence="2">ST1C</strain>
    </source>
</reference>
<evidence type="ECO:0008006" key="4">
    <source>
        <dbReference type="Google" id="ProtNLM"/>
    </source>
</evidence>
<evidence type="ECO:0000256" key="1">
    <source>
        <dbReference type="SAM" id="MobiDB-lite"/>
    </source>
</evidence>
<feature type="region of interest" description="Disordered" evidence="1">
    <location>
        <begin position="1"/>
        <end position="39"/>
    </location>
</feature>
<feature type="compositionally biased region" description="Polar residues" evidence="1">
    <location>
        <begin position="1"/>
        <end position="18"/>
    </location>
</feature>